<accession>A0ACC2DCV8</accession>
<proteinExistence type="predicted"/>
<evidence type="ECO:0000313" key="2">
    <source>
        <dbReference type="Proteomes" id="UP001162992"/>
    </source>
</evidence>
<evidence type="ECO:0000313" key="1">
    <source>
        <dbReference type="EMBL" id="KAJ7552179.1"/>
    </source>
</evidence>
<protein>
    <submittedName>
        <fullName evidence="1">Uncharacterized protein</fullName>
    </submittedName>
</protein>
<comment type="caution">
    <text evidence="1">The sequence shown here is derived from an EMBL/GenBank/DDBJ whole genome shotgun (WGS) entry which is preliminary data.</text>
</comment>
<sequence length="113" mass="13060">MNHIDQHFMILSIWKCCNIIGRNAKFIHNINKHGCPYTCPIGSNPMTDATTLDGMCLITTYLMEAVTNGKNRKAREKMVHIEFLVGRHSTMLVWAMCMPWLMVSTMLFFYQLS</sequence>
<reference evidence="2" key="1">
    <citation type="journal article" date="2024" name="Proc. Natl. Acad. Sci. U.S.A.">
        <title>Extraordinary preservation of gene collinearity over three hundred million years revealed in homosporous lycophytes.</title>
        <authorList>
            <person name="Li C."/>
            <person name="Wickell D."/>
            <person name="Kuo L.Y."/>
            <person name="Chen X."/>
            <person name="Nie B."/>
            <person name="Liao X."/>
            <person name="Peng D."/>
            <person name="Ji J."/>
            <person name="Jenkins J."/>
            <person name="Williams M."/>
            <person name="Shu S."/>
            <person name="Plott C."/>
            <person name="Barry K."/>
            <person name="Rajasekar S."/>
            <person name="Grimwood J."/>
            <person name="Han X."/>
            <person name="Sun S."/>
            <person name="Hou Z."/>
            <person name="He W."/>
            <person name="Dai G."/>
            <person name="Sun C."/>
            <person name="Schmutz J."/>
            <person name="Leebens-Mack J.H."/>
            <person name="Li F.W."/>
            <person name="Wang L."/>
        </authorList>
    </citation>
    <scope>NUCLEOTIDE SEQUENCE [LARGE SCALE GENOMIC DNA]</scope>
    <source>
        <strain evidence="2">cv. PW_Plant_1</strain>
    </source>
</reference>
<organism evidence="1 2">
    <name type="scientific">Diphasiastrum complanatum</name>
    <name type="common">Issler's clubmoss</name>
    <name type="synonym">Lycopodium complanatum</name>
    <dbReference type="NCBI Taxonomy" id="34168"/>
    <lineage>
        <taxon>Eukaryota</taxon>
        <taxon>Viridiplantae</taxon>
        <taxon>Streptophyta</taxon>
        <taxon>Embryophyta</taxon>
        <taxon>Tracheophyta</taxon>
        <taxon>Lycopodiopsida</taxon>
        <taxon>Lycopodiales</taxon>
        <taxon>Lycopodiaceae</taxon>
        <taxon>Lycopodioideae</taxon>
        <taxon>Diphasiastrum</taxon>
    </lineage>
</organism>
<dbReference type="Proteomes" id="UP001162992">
    <property type="component" value="Chromosome 6"/>
</dbReference>
<keyword evidence="2" id="KW-1185">Reference proteome</keyword>
<gene>
    <name evidence="1" type="ORF">O6H91_06G045500</name>
</gene>
<name>A0ACC2DCV8_DIPCM</name>
<dbReference type="EMBL" id="CM055097">
    <property type="protein sequence ID" value="KAJ7552179.1"/>
    <property type="molecule type" value="Genomic_DNA"/>
</dbReference>